<accession>A0AB38YGP0</accession>
<keyword evidence="5" id="KW-0540">Nuclease</keyword>
<keyword evidence="5" id="KW-0255">Endonuclease</keyword>
<dbReference type="EC" id="3.1.21.-" evidence="5"/>
<dbReference type="GO" id="GO:0004519">
    <property type="term" value="F:endonuclease activity"/>
    <property type="evidence" value="ECO:0007669"/>
    <property type="project" value="UniProtKB-KW"/>
</dbReference>
<proteinExistence type="inferred from homology"/>
<keyword evidence="5" id="KW-0378">Hydrolase</keyword>
<dbReference type="RefSeq" id="WP_304995807.1">
    <property type="nucleotide sequence ID" value="NZ_CP101717.1"/>
</dbReference>
<dbReference type="GO" id="GO:0003677">
    <property type="term" value="F:DNA binding"/>
    <property type="evidence" value="ECO:0007669"/>
    <property type="project" value="UniProtKB-KW"/>
</dbReference>
<dbReference type="REBASE" id="749698">
    <property type="entry name" value="S1.Ssp1031ORF1700P"/>
</dbReference>
<dbReference type="InterPro" id="IPR000055">
    <property type="entry name" value="Restrct_endonuc_typeI_TRD"/>
</dbReference>
<dbReference type="AlphaFoldDB" id="A0AB38YGP0"/>
<evidence type="ECO:0000256" key="2">
    <source>
        <dbReference type="ARBA" id="ARBA00022747"/>
    </source>
</evidence>
<feature type="domain" description="Type I restriction modification DNA specificity" evidence="4">
    <location>
        <begin position="20"/>
        <end position="181"/>
    </location>
</feature>
<keyword evidence="3" id="KW-0238">DNA-binding</keyword>
<gene>
    <name evidence="5" type="ORF">NFC81_01695</name>
</gene>
<dbReference type="CDD" id="cd17285">
    <property type="entry name" value="RMtype1_S_Csp16704I_TRD2-CR2_like"/>
    <property type="match status" value="1"/>
</dbReference>
<keyword evidence="2" id="KW-0680">Restriction system</keyword>
<dbReference type="GO" id="GO:0016787">
    <property type="term" value="F:hydrolase activity"/>
    <property type="evidence" value="ECO:0007669"/>
    <property type="project" value="UniProtKB-KW"/>
</dbReference>
<dbReference type="GO" id="GO:0009307">
    <property type="term" value="P:DNA restriction-modification system"/>
    <property type="evidence" value="ECO:0007669"/>
    <property type="project" value="UniProtKB-KW"/>
</dbReference>
<dbReference type="PANTHER" id="PTHR43140:SF1">
    <property type="entry name" value="TYPE I RESTRICTION ENZYME ECOKI SPECIFICITY SUBUNIT"/>
    <property type="match status" value="1"/>
</dbReference>
<dbReference type="Pfam" id="PF01420">
    <property type="entry name" value="Methylase_S"/>
    <property type="match status" value="2"/>
</dbReference>
<evidence type="ECO:0000256" key="1">
    <source>
        <dbReference type="ARBA" id="ARBA00010923"/>
    </source>
</evidence>
<protein>
    <submittedName>
        <fullName evidence="5">Restriction endonuclease subunit S</fullName>
        <ecNumber evidence="5">3.1.21.-</ecNumber>
    </submittedName>
</protein>
<dbReference type="SUPFAM" id="SSF116734">
    <property type="entry name" value="DNA methylase specificity domain"/>
    <property type="match status" value="2"/>
</dbReference>
<reference evidence="5" key="1">
    <citation type="submission" date="2022-07" db="EMBL/GenBank/DDBJ databases">
        <title>Complete genome sequence of Salinispirillum sp. LH10-3-1 capable of multiple carbohydrate inversion isolated from a soda lake.</title>
        <authorList>
            <person name="Liu J."/>
            <person name="Zhai Y."/>
            <person name="Zhang H."/>
            <person name="Yang H."/>
            <person name="Qu J."/>
            <person name="Li J."/>
        </authorList>
    </citation>
    <scope>NUCLEOTIDE SEQUENCE</scope>
    <source>
        <strain evidence="5">LH 10-3-1</strain>
    </source>
</reference>
<dbReference type="PANTHER" id="PTHR43140">
    <property type="entry name" value="TYPE-1 RESTRICTION ENZYME ECOKI SPECIFICITY PROTEIN"/>
    <property type="match status" value="1"/>
</dbReference>
<feature type="domain" description="Type I restriction modification DNA specificity" evidence="4">
    <location>
        <begin position="234"/>
        <end position="407"/>
    </location>
</feature>
<dbReference type="InterPro" id="IPR051212">
    <property type="entry name" value="Type-I_RE_S_subunit"/>
</dbReference>
<sequence>MTGSVTPPLWLTVPLENVILRIVGGGTPSKSKPEYYQGDIPWMSVKDMNKHVLQDTADHISQTAVDSSSTNVIPAGTPIIATRMSLGKIVVAEFDSAINQDLKALFLPTEIHRNFLVYWYRSVARQIEQMGTGTTVKGIRLEALKGLEFALPPLAEQKVIADKLDTLLAQVENTKARLKRIPKILKRFRQSVLAAAVSGRLTEEWRKRHDSNVPHEEPLSRTHCIHDEDQQPVPENWLLTAMGNVSTFQQGLQIAKSTRRMEPGESNLPILRTVNYENNFTDDVHYAVVNEKSIIAEPEDIILSRTGTVGLVLTGFKGIMHNNSFRLNFQKDLLLQRYLIYFLRSPICQEYVKRESGRSSQPDLTHKAFAKCPVTVPSRTEQTEIVRQVDQLFAHADRIEQQANNALARVNNLTQSILAKAFRGELTEQWRKDNPELISGENSAEALLARIKAERANIKPTNRTRKSKADA</sequence>
<evidence type="ECO:0000256" key="3">
    <source>
        <dbReference type="ARBA" id="ARBA00023125"/>
    </source>
</evidence>
<dbReference type="Gene3D" id="3.90.220.20">
    <property type="entry name" value="DNA methylase specificity domains"/>
    <property type="match status" value="2"/>
</dbReference>
<organism evidence="5">
    <name type="scientific">Salinispirillum sp. LH 10-3-1</name>
    <dbReference type="NCBI Taxonomy" id="2952525"/>
    <lineage>
        <taxon>Bacteria</taxon>
        <taxon>Pseudomonadati</taxon>
        <taxon>Pseudomonadota</taxon>
        <taxon>Gammaproteobacteria</taxon>
        <taxon>Oceanospirillales</taxon>
        <taxon>Saccharospirillaceae</taxon>
        <taxon>Salinispirillum</taxon>
    </lineage>
</organism>
<evidence type="ECO:0000259" key="4">
    <source>
        <dbReference type="Pfam" id="PF01420"/>
    </source>
</evidence>
<dbReference type="EMBL" id="CP101717">
    <property type="protein sequence ID" value="WLD58522.1"/>
    <property type="molecule type" value="Genomic_DNA"/>
</dbReference>
<name>A0AB38YGP0_9GAMM</name>
<evidence type="ECO:0000313" key="5">
    <source>
        <dbReference type="EMBL" id="WLD58522.1"/>
    </source>
</evidence>
<dbReference type="InterPro" id="IPR044946">
    <property type="entry name" value="Restrct_endonuc_typeI_TRD_sf"/>
</dbReference>
<comment type="similarity">
    <text evidence="1">Belongs to the type-I restriction system S methylase family.</text>
</comment>